<reference evidence="2 3" key="1">
    <citation type="submission" date="2023-10" db="EMBL/GenBank/DDBJ databases">
        <title>Genome-Wide Identification Analysis in wild type Solanum Pinnatisectum Reveals Some Genes Defensing Phytophthora Infestans.</title>
        <authorList>
            <person name="Sun C."/>
        </authorList>
    </citation>
    <scope>NUCLEOTIDE SEQUENCE [LARGE SCALE GENOMIC DNA]</scope>
    <source>
        <strain evidence="2">LQN</strain>
        <tissue evidence="2">Leaf</tissue>
    </source>
</reference>
<dbReference type="PANTHER" id="PTHR48302:SF2">
    <property type="entry name" value="DUF1985 DOMAIN-CONTAINING PROTEIN"/>
    <property type="match status" value="1"/>
</dbReference>
<evidence type="ECO:0000313" key="3">
    <source>
        <dbReference type="Proteomes" id="UP001311915"/>
    </source>
</evidence>
<protein>
    <recommendedName>
        <fullName evidence="4">DUF1985 domain-containing protein</fullName>
    </recommendedName>
</protein>
<dbReference type="EMBL" id="JAWPEI010000011">
    <property type="protein sequence ID" value="KAK4710483.1"/>
    <property type="molecule type" value="Genomic_DNA"/>
</dbReference>
<name>A0AAV9KAW4_9SOLN</name>
<evidence type="ECO:0008006" key="4">
    <source>
        <dbReference type="Google" id="ProtNLM"/>
    </source>
</evidence>
<keyword evidence="3" id="KW-1185">Reference proteome</keyword>
<feature type="region of interest" description="Disordered" evidence="1">
    <location>
        <begin position="256"/>
        <end position="275"/>
    </location>
</feature>
<evidence type="ECO:0000256" key="1">
    <source>
        <dbReference type="SAM" id="MobiDB-lite"/>
    </source>
</evidence>
<evidence type="ECO:0000313" key="2">
    <source>
        <dbReference type="EMBL" id="KAK4710483.1"/>
    </source>
</evidence>
<proteinExistence type="predicted"/>
<accession>A0AAV9KAW4</accession>
<gene>
    <name evidence="2" type="ORF">R3W88_004996</name>
</gene>
<dbReference type="PANTHER" id="PTHR48302">
    <property type="entry name" value="ULP1 PROTEASE FAMILY, C-TERMINAL CATALYTIC DOMAIN CONTAINING PROTEIN"/>
    <property type="match status" value="1"/>
</dbReference>
<dbReference type="Proteomes" id="UP001311915">
    <property type="component" value="Unassembled WGS sequence"/>
</dbReference>
<sequence length="325" mass="37401">MLVRQRRGKEKKNDLSDEHAESIEEVISAELEQDEHEIVQVFSVFCMVYNCIISLIVRYCIVKFLGKRTPTRTPHMQCYINVEVMNALVEKLFETQYRRFCGTMCFSQLTSICRCHIVGNSEDAIMIHVNGTTLRFTIKELCYYILAKMIIFQYFDAGKSITKKQLVDNFNNKVWGDNNDDALKFAVLFCLVESDRYMDYPWGKKAFDLLIQHLHTKLIFQNISATPMKNLILDLPPEYVEPDATSKHIAAAIDSDDDFQDPPCPTNNKGKEKVESGFSAPMKKLRHRHHPRLLQNNLFKEISTTCNCSQKSKVATSEESSETTG</sequence>
<dbReference type="AlphaFoldDB" id="A0AAV9KAW4"/>
<comment type="caution">
    <text evidence="2">The sequence shown here is derived from an EMBL/GenBank/DDBJ whole genome shotgun (WGS) entry which is preliminary data.</text>
</comment>
<organism evidence="2 3">
    <name type="scientific">Solanum pinnatisectum</name>
    <name type="common">tansyleaf nightshade</name>
    <dbReference type="NCBI Taxonomy" id="50273"/>
    <lineage>
        <taxon>Eukaryota</taxon>
        <taxon>Viridiplantae</taxon>
        <taxon>Streptophyta</taxon>
        <taxon>Embryophyta</taxon>
        <taxon>Tracheophyta</taxon>
        <taxon>Spermatophyta</taxon>
        <taxon>Magnoliopsida</taxon>
        <taxon>eudicotyledons</taxon>
        <taxon>Gunneridae</taxon>
        <taxon>Pentapetalae</taxon>
        <taxon>asterids</taxon>
        <taxon>lamiids</taxon>
        <taxon>Solanales</taxon>
        <taxon>Solanaceae</taxon>
        <taxon>Solanoideae</taxon>
        <taxon>Solaneae</taxon>
        <taxon>Solanum</taxon>
    </lineage>
</organism>